<organism evidence="2 3">
    <name type="scientific">Microbacterium phage Floof</name>
    <dbReference type="NCBI Taxonomy" id="2201433"/>
    <lineage>
        <taxon>Viruses</taxon>
        <taxon>Duplodnaviria</taxon>
        <taxon>Heunggongvirae</taxon>
        <taxon>Uroviricota</taxon>
        <taxon>Caudoviricetes</taxon>
        <taxon>Casidaviridae</taxon>
        <taxon>Percivalvirus</taxon>
        <taxon>Percivalvirus floof</taxon>
    </lineage>
</organism>
<gene>
    <name evidence="2" type="primary">26</name>
    <name evidence="2" type="ORF">PBI_FLOOF_26</name>
</gene>
<dbReference type="Proteomes" id="UP000251585">
    <property type="component" value="Segment"/>
</dbReference>
<accession>A0A2Z4Q5W5</accession>
<reference evidence="3" key="1">
    <citation type="submission" date="2018-04" db="EMBL/GenBank/DDBJ databases">
        <authorList>
            <person name="Go L.Y."/>
            <person name="Mitchell J.A."/>
        </authorList>
    </citation>
    <scope>NUCLEOTIDE SEQUENCE [LARGE SCALE GENOMIC DNA]</scope>
</reference>
<evidence type="ECO:0000313" key="2">
    <source>
        <dbReference type="EMBL" id="AWY04863.1"/>
    </source>
</evidence>
<proteinExistence type="predicted"/>
<evidence type="ECO:0000256" key="1">
    <source>
        <dbReference type="SAM" id="MobiDB-lite"/>
    </source>
</evidence>
<evidence type="ECO:0008006" key="4">
    <source>
        <dbReference type="Google" id="ProtNLM"/>
    </source>
</evidence>
<protein>
    <recommendedName>
        <fullName evidence="4">Exonuclease</fullName>
    </recommendedName>
</protein>
<name>A0A2Z4Q5W5_9CAUD</name>
<feature type="region of interest" description="Disordered" evidence="1">
    <location>
        <begin position="278"/>
        <end position="297"/>
    </location>
</feature>
<dbReference type="EMBL" id="MH271298">
    <property type="protein sequence ID" value="AWY04863.1"/>
    <property type="molecule type" value="Genomic_DNA"/>
</dbReference>
<keyword evidence="3" id="KW-1185">Reference proteome</keyword>
<sequence length="297" mass="32905">MSHTPDMKEASGPMTTPKVKTLSRAAGRFYVDPGNGNKHPGVTSVLKNINKDFLQAWAAKLVAEEAVNNLDELIPLMRRNPEAAIDMLKGTPRRFTKKAADEGTAAHDIFERMAGGEDIKARFLPEFLRPYRDHFAEFLDVCQPEYLAMEETVWSDKYGYAGSFDAKAKIGGQVIWLDNKTTRSGVHDEVGLQLSAYRFAEFIMAPDGSRTANDPGDGAAVLHVRPEGWHLTPVRADEEMFEVFLHLRSVFDWDELKKTVVSTPVASGPAGAKLVRRHRTPNAQTGDTLRPVKEAAA</sequence>
<evidence type="ECO:0000313" key="3">
    <source>
        <dbReference type="Proteomes" id="UP000251585"/>
    </source>
</evidence>